<evidence type="ECO:0000256" key="1">
    <source>
        <dbReference type="ARBA" id="ARBA00007920"/>
    </source>
</evidence>
<evidence type="ECO:0000313" key="4">
    <source>
        <dbReference type="Proteomes" id="UP000077315"/>
    </source>
</evidence>
<dbReference type="VEuPathDB" id="FungiDB:PHYBLDRAFT_138364"/>
<dbReference type="GeneID" id="28990886"/>
<dbReference type="OrthoDB" id="442243at2759"/>
<dbReference type="SUPFAM" id="SSF53474">
    <property type="entry name" value="alpha/beta-Hydrolases"/>
    <property type="match status" value="1"/>
</dbReference>
<evidence type="ECO:0000259" key="2">
    <source>
        <dbReference type="Pfam" id="PF05057"/>
    </source>
</evidence>
<organism evidence="3 4">
    <name type="scientific">Phycomyces blakesleeanus (strain ATCC 8743b / DSM 1359 / FGSC 10004 / NBRC 33097 / NRRL 1555)</name>
    <dbReference type="NCBI Taxonomy" id="763407"/>
    <lineage>
        <taxon>Eukaryota</taxon>
        <taxon>Fungi</taxon>
        <taxon>Fungi incertae sedis</taxon>
        <taxon>Mucoromycota</taxon>
        <taxon>Mucoromycotina</taxon>
        <taxon>Mucoromycetes</taxon>
        <taxon>Mucorales</taxon>
        <taxon>Phycomycetaceae</taxon>
        <taxon>Phycomyces</taxon>
    </lineage>
</organism>
<name>A0A167R4E1_PHYB8</name>
<sequence length="337" mass="36709">MSEPEHADRLLLIFVHGFHGSDTSFEDFPNRIRTILTNTHKVDVDAVIYPSYKTMGDISLAVQDLTTWLIDQVNTRQKESKAWGGKGRLMVALLGHSMGGIVSAEVILGLKKRLDDPLDGAFIVGLLAYDTPFYSVNVKYVSSRVISYADQASRFLQGSSSSSSTANARQIGNTAQAAVKATARTASSSSSSSGWGLFAGIVGVAAIGAAAYVGRELISNGINKAFDHLEFVNTLIDTQGCEERVTRLIELDDVLFKCFYVQLPSTGDQPRTFIDLPPDETSHYFVPVSSNASSEVTAHTTMFSSTRNVSYYILGADSISLVSEMIERFRRKHGKSV</sequence>
<dbReference type="InParanoid" id="A0A167R4E1"/>
<dbReference type="PANTHER" id="PTHR47842:SF1">
    <property type="entry name" value="DUF676 DOMAIN-CONTAINING PROTEIN"/>
    <property type="match status" value="1"/>
</dbReference>
<evidence type="ECO:0000313" key="3">
    <source>
        <dbReference type="EMBL" id="OAD80814.1"/>
    </source>
</evidence>
<dbReference type="InterPro" id="IPR029058">
    <property type="entry name" value="AB_hydrolase_fold"/>
</dbReference>
<dbReference type="Gene3D" id="3.40.50.1820">
    <property type="entry name" value="alpha/beta hydrolase"/>
    <property type="match status" value="1"/>
</dbReference>
<dbReference type="InterPro" id="IPR007751">
    <property type="entry name" value="DUF676_lipase-like"/>
</dbReference>
<proteinExistence type="inferred from homology"/>
<gene>
    <name evidence="3" type="ORF">PHYBLDRAFT_138364</name>
</gene>
<dbReference type="AlphaFoldDB" id="A0A167R4E1"/>
<feature type="domain" description="DUF676" evidence="2">
    <location>
        <begin position="11"/>
        <end position="115"/>
    </location>
</feature>
<dbReference type="RefSeq" id="XP_018298854.1">
    <property type="nucleotide sequence ID" value="XM_018429980.1"/>
</dbReference>
<protein>
    <recommendedName>
        <fullName evidence="2">DUF676 domain-containing protein</fullName>
    </recommendedName>
</protein>
<dbReference type="STRING" id="763407.A0A167R4E1"/>
<dbReference type="PANTHER" id="PTHR47842">
    <property type="entry name" value="EXPRESSED PROTEIN"/>
    <property type="match status" value="1"/>
</dbReference>
<comment type="similarity">
    <text evidence="1">Belongs to the putative lipase ROG1 family.</text>
</comment>
<keyword evidence="4" id="KW-1185">Reference proteome</keyword>
<reference evidence="4" key="1">
    <citation type="submission" date="2015-06" db="EMBL/GenBank/DDBJ databases">
        <title>Expansion of signal transduction pathways in fungi by whole-genome duplication.</title>
        <authorList>
            <consortium name="DOE Joint Genome Institute"/>
            <person name="Corrochano L.M."/>
            <person name="Kuo A."/>
            <person name="Marcet-Houben M."/>
            <person name="Polaino S."/>
            <person name="Salamov A."/>
            <person name="Villalobos J.M."/>
            <person name="Alvarez M.I."/>
            <person name="Avalos J."/>
            <person name="Benito E.P."/>
            <person name="Benoit I."/>
            <person name="Burger G."/>
            <person name="Camino L.P."/>
            <person name="Canovas D."/>
            <person name="Cerda-Olmedo E."/>
            <person name="Cheng J.-F."/>
            <person name="Dominguez A."/>
            <person name="Elias M."/>
            <person name="Eslava A.P."/>
            <person name="Glaser F."/>
            <person name="Grimwood J."/>
            <person name="Gutierrez G."/>
            <person name="Heitman J."/>
            <person name="Henrissat B."/>
            <person name="Iturriaga E.A."/>
            <person name="Lang B.F."/>
            <person name="Lavin J.L."/>
            <person name="Lee S."/>
            <person name="Li W."/>
            <person name="Lindquist E."/>
            <person name="Lopez-Garcia S."/>
            <person name="Luque E.M."/>
            <person name="Marcos A.T."/>
            <person name="Martin J."/>
            <person name="McCluskey K."/>
            <person name="Medina H.R."/>
            <person name="Miralles-Duran A."/>
            <person name="Miyazaki A."/>
            <person name="Munoz-Torres E."/>
            <person name="Oguiza J.A."/>
            <person name="Ohm R."/>
            <person name="Olmedo M."/>
            <person name="Orejas M."/>
            <person name="Ortiz-Castellanos L."/>
            <person name="Pisabarro A.G."/>
            <person name="Rodriguez-Romero J."/>
            <person name="Ruiz-Herrera J."/>
            <person name="Ruiz-Vazquez R."/>
            <person name="Sanz C."/>
            <person name="Schackwitz W."/>
            <person name="Schmutz J."/>
            <person name="Shahriari M."/>
            <person name="Shelest E."/>
            <person name="Silva-Franco F."/>
            <person name="Soanes D."/>
            <person name="Syed K."/>
            <person name="Tagua V.G."/>
            <person name="Talbot N.J."/>
            <person name="Thon M."/>
            <person name="De vries R.P."/>
            <person name="Wiebenga A."/>
            <person name="Yadav J.S."/>
            <person name="Braun E.L."/>
            <person name="Baker S."/>
            <person name="Garre V."/>
            <person name="Horwitz B."/>
            <person name="Torres-Martinez S."/>
            <person name="Idnurm A."/>
            <person name="Herrera-Estrella A."/>
            <person name="Gabaldon T."/>
            <person name="Grigoriev I.V."/>
        </authorList>
    </citation>
    <scope>NUCLEOTIDE SEQUENCE [LARGE SCALE GENOMIC DNA]</scope>
    <source>
        <strain evidence="4">NRRL 1555(-)</strain>
    </source>
</reference>
<accession>A0A167R4E1</accession>
<dbReference type="Pfam" id="PF05057">
    <property type="entry name" value="DUF676"/>
    <property type="match status" value="1"/>
</dbReference>
<dbReference type="EMBL" id="KV440971">
    <property type="protein sequence ID" value="OAD80814.1"/>
    <property type="molecule type" value="Genomic_DNA"/>
</dbReference>
<dbReference type="Proteomes" id="UP000077315">
    <property type="component" value="Unassembled WGS sequence"/>
</dbReference>